<evidence type="ECO:0000313" key="3">
    <source>
        <dbReference type="RefSeq" id="XP_070423817.1"/>
    </source>
</evidence>
<dbReference type="GeneID" id="103560972"/>
<protein>
    <submittedName>
        <fullName evidence="3">Serine/threonine/tyrosine-interacting-like protein 1 isoform X6</fullName>
    </submittedName>
</protein>
<dbReference type="InterPro" id="IPR000340">
    <property type="entry name" value="Dual-sp_phosphatase_cat-dom"/>
</dbReference>
<dbReference type="Gene3D" id="3.90.190.10">
    <property type="entry name" value="Protein tyrosine phosphatase superfamily"/>
    <property type="match status" value="1"/>
</dbReference>
<dbReference type="InterPro" id="IPR053272">
    <property type="entry name" value="STY_interacting-like"/>
</dbReference>
<dbReference type="PROSITE" id="PS50054">
    <property type="entry name" value="TYR_PHOSPHATASE_DUAL"/>
    <property type="match status" value="1"/>
</dbReference>
<dbReference type="InterPro" id="IPR020422">
    <property type="entry name" value="TYR_PHOSPHATASE_DUAL_dom"/>
</dbReference>
<dbReference type="SUPFAM" id="SSF52821">
    <property type="entry name" value="Rhodanese/Cell cycle control phosphatase"/>
    <property type="match status" value="1"/>
</dbReference>
<dbReference type="Proteomes" id="UP001652662">
    <property type="component" value="Chromosome 12"/>
</dbReference>
<dbReference type="InterPro" id="IPR029021">
    <property type="entry name" value="Prot-tyrosine_phosphatase-like"/>
</dbReference>
<proteinExistence type="predicted"/>
<sequence length="386" mass="44132">MMTKGLAGGYGAKMKFCNGYFLCAQVLMMSYSPDPTPSSWTYRMADLVLCEPIELYNILNQVTKLSRLTEPNYLCLLAIFYSFQSTSPSSPWLSLFFCLSRNVTELEANNVRSKREYDESHVITARRVKKKANEYLIPESVDLECVKYCVVYDNNTSFLEILRHSSDDDVSDESREGPVLGAAIKCGKALTHLTRHPVRILKGGYERFSAMYHFFRTQKIIWMPQELDAFQPYPVEIMPGKIYLGNFRQACDPKIQKDLKIKAHVNVSMETGPFFTGDADKLLHIQIEDSPEANISPFLRHVCHFVEIHLELGSVILVFSTLGISRSCAAILAYLMHRNEQTLKRSWAYVKKCQNNMCPNQGLVTQLLEWEKIVLGDLVTDIKDLY</sequence>
<organism evidence="2 3">
    <name type="scientific">Equus przewalskii</name>
    <name type="common">Przewalski's horse</name>
    <name type="synonym">Equus caballus przewalskii</name>
    <dbReference type="NCBI Taxonomy" id="9798"/>
    <lineage>
        <taxon>Eukaryota</taxon>
        <taxon>Metazoa</taxon>
        <taxon>Chordata</taxon>
        <taxon>Craniata</taxon>
        <taxon>Vertebrata</taxon>
        <taxon>Euteleostomi</taxon>
        <taxon>Mammalia</taxon>
        <taxon>Eutheria</taxon>
        <taxon>Laurasiatheria</taxon>
        <taxon>Perissodactyla</taxon>
        <taxon>Equidae</taxon>
        <taxon>Equus</taxon>
    </lineage>
</organism>
<evidence type="ECO:0000259" key="1">
    <source>
        <dbReference type="PROSITE" id="PS50054"/>
    </source>
</evidence>
<dbReference type="PANTHER" id="PTHR46659">
    <property type="entry name" value="SERINE/THREONINE/TYROSINE-INTERACTING-LIKE PROTEIN 1"/>
    <property type="match status" value="1"/>
</dbReference>
<dbReference type="InterPro" id="IPR036873">
    <property type="entry name" value="Rhodanese-like_dom_sf"/>
</dbReference>
<dbReference type="CDD" id="cd14517">
    <property type="entry name" value="DSP_STYXL1"/>
    <property type="match status" value="1"/>
</dbReference>
<dbReference type="PANTHER" id="PTHR46659:SF1">
    <property type="entry name" value="SERINE_THREONINE_TYROSINE-INTERACTING-LIKE PROTEIN 1"/>
    <property type="match status" value="1"/>
</dbReference>
<feature type="domain" description="Tyrosine-protein phosphatase" evidence="1">
    <location>
        <begin position="233"/>
        <end position="376"/>
    </location>
</feature>
<keyword evidence="2" id="KW-1185">Reference proteome</keyword>
<name>A0ABM4K6M8_EQUPR</name>
<reference evidence="3" key="1">
    <citation type="submission" date="2025-08" db="UniProtKB">
        <authorList>
            <consortium name="RefSeq"/>
        </authorList>
    </citation>
    <scope>IDENTIFICATION</scope>
    <source>
        <tissue evidence="3">Blood</tissue>
    </source>
</reference>
<dbReference type="Pfam" id="PF00782">
    <property type="entry name" value="DSPc"/>
    <property type="match status" value="1"/>
</dbReference>
<gene>
    <name evidence="3" type="primary">STYXL1</name>
</gene>
<dbReference type="SMART" id="SM00195">
    <property type="entry name" value="DSPc"/>
    <property type="match status" value="1"/>
</dbReference>
<accession>A0ABM4K6M8</accession>
<evidence type="ECO:0000313" key="2">
    <source>
        <dbReference type="Proteomes" id="UP001652662"/>
    </source>
</evidence>
<dbReference type="RefSeq" id="XP_070423817.1">
    <property type="nucleotide sequence ID" value="XM_070567716.1"/>
</dbReference>
<dbReference type="SUPFAM" id="SSF52799">
    <property type="entry name" value="(Phosphotyrosine protein) phosphatases II"/>
    <property type="match status" value="1"/>
</dbReference>